<keyword evidence="1" id="KW-0472">Membrane</keyword>
<feature type="transmembrane region" description="Helical" evidence="1">
    <location>
        <begin position="21"/>
        <end position="40"/>
    </location>
</feature>
<protein>
    <recommendedName>
        <fullName evidence="4">Carboxypeptidase regulatory-like domain-containing protein</fullName>
    </recommendedName>
</protein>
<dbReference type="SUPFAM" id="SSF49478">
    <property type="entry name" value="Cna protein B-type domain"/>
    <property type="match status" value="1"/>
</dbReference>
<accession>A0A0G0ZC25</accession>
<name>A0A0G0ZC25_9BACT</name>
<comment type="caution">
    <text evidence="2">The sequence shown here is derived from an EMBL/GenBank/DDBJ whole genome shotgun (WGS) entry which is preliminary data.</text>
</comment>
<evidence type="ECO:0000256" key="1">
    <source>
        <dbReference type="SAM" id="Phobius"/>
    </source>
</evidence>
<keyword evidence="1" id="KW-0812">Transmembrane</keyword>
<dbReference type="EMBL" id="LCBY01000079">
    <property type="protein sequence ID" value="KKS19606.1"/>
    <property type="molecule type" value="Genomic_DNA"/>
</dbReference>
<dbReference type="Proteomes" id="UP000034371">
    <property type="component" value="Unassembled WGS sequence"/>
</dbReference>
<evidence type="ECO:0000313" key="2">
    <source>
        <dbReference type="EMBL" id="KKS19606.1"/>
    </source>
</evidence>
<evidence type="ECO:0000313" key="3">
    <source>
        <dbReference type="Proteomes" id="UP000034371"/>
    </source>
</evidence>
<sequence length="287" mass="32281">MDQHPVPRNVTGFEFQLIGFMTLKQFFYLLFSAGFVLVFWKGPFGILSVPLAILAALIGVAFAFLPIQERPLEIWLKNFIVGIYSPTQYLWHQERITPDYLKPVRMVTRKKKETKQDVDLLHQDARNKLQQYLQTIKETEAHSADKQESSVLTQVAAYINDPSLKISTSTTAEGLQKQPSDPHALPIGIVSGTVRAHSTPLTNILIHINNQNGETVRMLKTNAAGQFHSKLELGPGTYQLVIEDPNGQYTFKQYSFHIGNQPLHSWLISPARLASESVAGRSVEMVN</sequence>
<proteinExistence type="predicted"/>
<organism evidence="2 3">
    <name type="scientific">Candidatus Roizmanbacteria bacterium GW2011_GWC2_41_7</name>
    <dbReference type="NCBI Taxonomy" id="1618487"/>
    <lineage>
        <taxon>Bacteria</taxon>
        <taxon>Candidatus Roizmaniibacteriota</taxon>
    </lineage>
</organism>
<evidence type="ECO:0008006" key="4">
    <source>
        <dbReference type="Google" id="ProtNLM"/>
    </source>
</evidence>
<reference evidence="2 3" key="1">
    <citation type="journal article" date="2015" name="Nature">
        <title>rRNA introns, odd ribosomes, and small enigmatic genomes across a large radiation of phyla.</title>
        <authorList>
            <person name="Brown C.T."/>
            <person name="Hug L.A."/>
            <person name="Thomas B.C."/>
            <person name="Sharon I."/>
            <person name="Castelle C.J."/>
            <person name="Singh A."/>
            <person name="Wilkins M.J."/>
            <person name="Williams K.H."/>
            <person name="Banfield J.F."/>
        </authorList>
    </citation>
    <scope>NUCLEOTIDE SEQUENCE [LARGE SCALE GENOMIC DNA]</scope>
</reference>
<gene>
    <name evidence="2" type="ORF">UU78_C0079G0009</name>
</gene>
<keyword evidence="1" id="KW-1133">Transmembrane helix</keyword>
<dbReference type="AlphaFoldDB" id="A0A0G0ZC25"/>
<feature type="transmembrane region" description="Helical" evidence="1">
    <location>
        <begin position="46"/>
        <end position="67"/>
    </location>
</feature>